<dbReference type="KEGG" id="lab:LA76x_4483"/>
<dbReference type="STRING" id="84531.LA76x_4483"/>
<organism evidence="2 3">
    <name type="scientific">Lysobacter antibioticus</name>
    <dbReference type="NCBI Taxonomy" id="84531"/>
    <lineage>
        <taxon>Bacteria</taxon>
        <taxon>Pseudomonadati</taxon>
        <taxon>Pseudomonadota</taxon>
        <taxon>Gammaproteobacteria</taxon>
        <taxon>Lysobacterales</taxon>
        <taxon>Lysobacteraceae</taxon>
        <taxon>Lysobacter</taxon>
    </lineage>
</organism>
<dbReference type="InterPro" id="IPR029058">
    <property type="entry name" value="AB_hydrolase_fold"/>
</dbReference>
<gene>
    <name evidence="2" type="ORF">LA76x_4483</name>
</gene>
<name>A0A0S2FGD0_LYSAN</name>
<evidence type="ECO:0000313" key="3">
    <source>
        <dbReference type="Proteomes" id="UP000060787"/>
    </source>
</evidence>
<dbReference type="Pfam" id="PF26363">
    <property type="entry name" value="Phospholipase-like"/>
    <property type="match status" value="1"/>
</dbReference>
<evidence type="ECO:0000313" key="2">
    <source>
        <dbReference type="EMBL" id="ALN82591.1"/>
    </source>
</evidence>
<protein>
    <submittedName>
        <fullName evidence="2">Lipase family protein</fullName>
    </submittedName>
</protein>
<dbReference type="AlphaFoldDB" id="A0A0S2FGD0"/>
<dbReference type="GO" id="GO:0006629">
    <property type="term" value="P:lipid metabolic process"/>
    <property type="evidence" value="ECO:0007669"/>
    <property type="project" value="InterPro"/>
</dbReference>
<dbReference type="SUPFAM" id="SSF53474">
    <property type="entry name" value="alpha/beta-Hydrolases"/>
    <property type="match status" value="1"/>
</dbReference>
<sequence length="450" mass="48363">MTLDSQQYAALASDSYNKRQVDDKAIDIGGVNYKVIKHVDRPSGYQGTIYQRIDTGEIIVAHRGTEFDREMLKDGLTDAGMATNRTNSQAKDALALTRDAIEEARNIGLTGPRPEVTVTGHSLGGTLAQITAHHYDLRGETFNPYGAVSLGYRIPEGGNRVTNHVMAGDPVSAASDHYGKVKVYATPQEIASMKDRGYENNRSVFDARNMAGAVKDMVGTSHSMHNFLNEDANKRPDRSVLADPQTQRLAQQYDPMIDKYRGDVENTRRGITHISRGPFERVGDAIDDIRGPVKAGEPGRKEERHAPALPQRHWAAASRSLCPRQEHSRLHPSGQGAAVRPRHSVPQRDYFGRRRPVGLPRPHVGGVAERRPRYLPADDPGRRFGAAGAGAARGSGGDGGPAGTGARPAGGGAAGAGRRAGFAVAQRAAHGVIDAVRRRVAAGFGTTGTV</sequence>
<feature type="region of interest" description="Disordered" evidence="1">
    <location>
        <begin position="289"/>
        <end position="416"/>
    </location>
</feature>
<dbReference type="EMBL" id="CP011129">
    <property type="protein sequence ID" value="ALN82591.1"/>
    <property type="molecule type" value="Genomic_DNA"/>
</dbReference>
<keyword evidence="3" id="KW-1185">Reference proteome</keyword>
<feature type="compositionally biased region" description="Gly residues" evidence="1">
    <location>
        <begin position="387"/>
        <end position="415"/>
    </location>
</feature>
<proteinExistence type="predicted"/>
<accession>A0A0S2FGD0</accession>
<reference evidence="2 3" key="1">
    <citation type="journal article" date="2015" name="BMC Genomics">
        <title>Comparative genomics and metabolic profiling of the genus Lysobacter.</title>
        <authorList>
            <person name="de Bruijn I."/>
            <person name="Cheng X."/>
            <person name="de Jager V."/>
            <person name="Exposito R.G."/>
            <person name="Watrous J."/>
            <person name="Patel N."/>
            <person name="Postma J."/>
            <person name="Dorrestein P.C."/>
            <person name="Kobayashi D."/>
            <person name="Raaijmakers J.M."/>
        </authorList>
    </citation>
    <scope>NUCLEOTIDE SEQUENCE [LARGE SCALE GENOMIC DNA]</scope>
    <source>
        <strain evidence="2 3">76</strain>
    </source>
</reference>
<evidence type="ECO:0000256" key="1">
    <source>
        <dbReference type="SAM" id="MobiDB-lite"/>
    </source>
</evidence>
<dbReference type="PATRIC" id="fig|84531.8.peg.4479"/>
<dbReference type="Gene3D" id="3.40.50.1820">
    <property type="entry name" value="alpha/beta hydrolase"/>
    <property type="match status" value="1"/>
</dbReference>
<feature type="compositionally biased region" description="Basic and acidic residues" evidence="1">
    <location>
        <begin position="289"/>
        <end position="306"/>
    </location>
</feature>
<dbReference type="Proteomes" id="UP000060787">
    <property type="component" value="Chromosome"/>
</dbReference>